<evidence type="ECO:0008006" key="3">
    <source>
        <dbReference type="Google" id="ProtNLM"/>
    </source>
</evidence>
<dbReference type="Proteomes" id="UP000054196">
    <property type="component" value="Unassembled WGS sequence"/>
</dbReference>
<sequence length="174" mass="19330">IWDGAMQARFESRIARITASAGLPLSWVDNLEFKAFVEDFIPAARLFSRRTLTSRILPAEVAVNRRSCVSRVKDGECTIAYDAWTGNNQQNLLPFQGHAKGEIFTISVHDISGERKFAINLLPLIEQAYEDAQNIYGVNVVAIVSDAGGDARAAPQMFGRKHPRLVIPDCYAHQ</sequence>
<keyword evidence="2" id="KW-1185">Reference proteome</keyword>
<protein>
    <recommendedName>
        <fullName evidence="3">DUF659 domain-containing protein</fullName>
    </recommendedName>
</protein>
<name>R7S3P7_PUNST</name>
<feature type="non-terminal residue" evidence="1">
    <location>
        <position position="174"/>
    </location>
</feature>
<dbReference type="OMA" id="WLINTID"/>
<dbReference type="HOGENOM" id="CLU_103447_0_0_1"/>
<accession>R7S3P7</accession>
<evidence type="ECO:0000313" key="2">
    <source>
        <dbReference type="Proteomes" id="UP000054196"/>
    </source>
</evidence>
<dbReference type="RefSeq" id="XP_007388279.1">
    <property type="nucleotide sequence ID" value="XM_007388217.1"/>
</dbReference>
<dbReference type="GeneID" id="18881836"/>
<dbReference type="AlphaFoldDB" id="R7S3P7"/>
<feature type="non-terminal residue" evidence="1">
    <location>
        <position position="1"/>
    </location>
</feature>
<dbReference type="KEGG" id="psq:PUNSTDRAFT_17540"/>
<dbReference type="OrthoDB" id="2423954at2759"/>
<dbReference type="eggNOG" id="ENOG502R1DQ">
    <property type="taxonomic scope" value="Eukaryota"/>
</dbReference>
<gene>
    <name evidence="1" type="ORF">PUNSTDRAFT_17540</name>
</gene>
<organism evidence="1 2">
    <name type="scientific">Punctularia strigosozonata (strain HHB-11173)</name>
    <name type="common">White-rot fungus</name>
    <dbReference type="NCBI Taxonomy" id="741275"/>
    <lineage>
        <taxon>Eukaryota</taxon>
        <taxon>Fungi</taxon>
        <taxon>Dikarya</taxon>
        <taxon>Basidiomycota</taxon>
        <taxon>Agaricomycotina</taxon>
        <taxon>Agaricomycetes</taxon>
        <taxon>Corticiales</taxon>
        <taxon>Punctulariaceae</taxon>
        <taxon>Punctularia</taxon>
    </lineage>
</organism>
<proteinExistence type="predicted"/>
<reference evidence="2" key="1">
    <citation type="journal article" date="2012" name="Science">
        <title>The Paleozoic origin of enzymatic lignin decomposition reconstructed from 31 fungal genomes.</title>
        <authorList>
            <person name="Floudas D."/>
            <person name="Binder M."/>
            <person name="Riley R."/>
            <person name="Barry K."/>
            <person name="Blanchette R.A."/>
            <person name="Henrissat B."/>
            <person name="Martinez A.T."/>
            <person name="Otillar R."/>
            <person name="Spatafora J.W."/>
            <person name="Yadav J.S."/>
            <person name="Aerts A."/>
            <person name="Benoit I."/>
            <person name="Boyd A."/>
            <person name="Carlson A."/>
            <person name="Copeland A."/>
            <person name="Coutinho P.M."/>
            <person name="de Vries R.P."/>
            <person name="Ferreira P."/>
            <person name="Findley K."/>
            <person name="Foster B."/>
            <person name="Gaskell J."/>
            <person name="Glotzer D."/>
            <person name="Gorecki P."/>
            <person name="Heitman J."/>
            <person name="Hesse C."/>
            <person name="Hori C."/>
            <person name="Igarashi K."/>
            <person name="Jurgens J.A."/>
            <person name="Kallen N."/>
            <person name="Kersten P."/>
            <person name="Kohler A."/>
            <person name="Kuees U."/>
            <person name="Kumar T.K.A."/>
            <person name="Kuo A."/>
            <person name="LaButti K."/>
            <person name="Larrondo L.F."/>
            <person name="Lindquist E."/>
            <person name="Ling A."/>
            <person name="Lombard V."/>
            <person name="Lucas S."/>
            <person name="Lundell T."/>
            <person name="Martin R."/>
            <person name="McLaughlin D.J."/>
            <person name="Morgenstern I."/>
            <person name="Morin E."/>
            <person name="Murat C."/>
            <person name="Nagy L.G."/>
            <person name="Nolan M."/>
            <person name="Ohm R.A."/>
            <person name="Patyshakuliyeva A."/>
            <person name="Rokas A."/>
            <person name="Ruiz-Duenas F.J."/>
            <person name="Sabat G."/>
            <person name="Salamov A."/>
            <person name="Samejima M."/>
            <person name="Schmutz J."/>
            <person name="Slot J.C."/>
            <person name="St John F."/>
            <person name="Stenlid J."/>
            <person name="Sun H."/>
            <person name="Sun S."/>
            <person name="Syed K."/>
            <person name="Tsang A."/>
            <person name="Wiebenga A."/>
            <person name="Young D."/>
            <person name="Pisabarro A."/>
            <person name="Eastwood D.C."/>
            <person name="Martin F."/>
            <person name="Cullen D."/>
            <person name="Grigoriev I.V."/>
            <person name="Hibbett D.S."/>
        </authorList>
    </citation>
    <scope>NUCLEOTIDE SEQUENCE [LARGE SCALE GENOMIC DNA]</scope>
    <source>
        <strain evidence="2">HHB-11173 SS5</strain>
    </source>
</reference>
<dbReference type="EMBL" id="JH687554">
    <property type="protein sequence ID" value="EIN04484.1"/>
    <property type="molecule type" value="Genomic_DNA"/>
</dbReference>
<evidence type="ECO:0000313" key="1">
    <source>
        <dbReference type="EMBL" id="EIN04484.1"/>
    </source>
</evidence>